<evidence type="ECO:0000256" key="1">
    <source>
        <dbReference type="ARBA" id="ARBA00009437"/>
    </source>
</evidence>
<protein>
    <submittedName>
        <fullName evidence="6">Transcriptional regulator</fullName>
    </submittedName>
</protein>
<dbReference type="SUPFAM" id="SSF53850">
    <property type="entry name" value="Periplasmic binding protein-like II"/>
    <property type="match status" value="1"/>
</dbReference>
<gene>
    <name evidence="6" type="ORF">A9Z60_05305</name>
</gene>
<dbReference type="Pfam" id="PF03466">
    <property type="entry name" value="LysR_substrate"/>
    <property type="match status" value="1"/>
</dbReference>
<keyword evidence="2" id="KW-0805">Transcription regulation</keyword>
<evidence type="ECO:0000313" key="7">
    <source>
        <dbReference type="Proteomes" id="UP000092671"/>
    </source>
</evidence>
<dbReference type="PRINTS" id="PR00039">
    <property type="entry name" value="HTHLYSR"/>
</dbReference>
<reference evidence="6 7" key="1">
    <citation type="submission" date="2016-06" db="EMBL/GenBank/DDBJ databases">
        <title>Draft genome of Moraxella nonliquefaciens CCUG 60284.</title>
        <authorList>
            <person name="Salva-Serra F."/>
            <person name="Engstrom-Jakobsson H."/>
            <person name="Thorell K."/>
            <person name="Gonzales-Siles L."/>
            <person name="Karlsson R."/>
            <person name="Boulund F."/>
            <person name="Engstrand L."/>
            <person name="Kristiansson E."/>
            <person name="Moore E."/>
        </authorList>
    </citation>
    <scope>NUCLEOTIDE SEQUENCE [LARGE SCALE GENOMIC DNA]</scope>
    <source>
        <strain evidence="6 7">CCUG 60284</strain>
    </source>
</reference>
<dbReference type="EMBL" id="LZDN01000002">
    <property type="protein sequence ID" value="OBX51981.1"/>
    <property type="molecule type" value="Genomic_DNA"/>
</dbReference>
<feature type="domain" description="HTH lysR-type" evidence="5">
    <location>
        <begin position="7"/>
        <end position="64"/>
    </location>
</feature>
<dbReference type="OrthoDB" id="8557381at2"/>
<proteinExistence type="inferred from homology"/>
<dbReference type="Pfam" id="PF00126">
    <property type="entry name" value="HTH_1"/>
    <property type="match status" value="1"/>
</dbReference>
<dbReference type="RefSeq" id="WP_066891675.1">
    <property type="nucleotide sequence ID" value="NZ_JAKREH010000010.1"/>
</dbReference>
<evidence type="ECO:0000313" key="6">
    <source>
        <dbReference type="EMBL" id="OBX51981.1"/>
    </source>
</evidence>
<evidence type="ECO:0000256" key="2">
    <source>
        <dbReference type="ARBA" id="ARBA00023015"/>
    </source>
</evidence>
<dbReference type="InterPro" id="IPR036388">
    <property type="entry name" value="WH-like_DNA-bd_sf"/>
</dbReference>
<keyword evidence="4" id="KW-0804">Transcription</keyword>
<dbReference type="InterPro" id="IPR000847">
    <property type="entry name" value="LysR_HTH_N"/>
</dbReference>
<dbReference type="InterPro" id="IPR005119">
    <property type="entry name" value="LysR_subst-bd"/>
</dbReference>
<dbReference type="SUPFAM" id="SSF46785">
    <property type="entry name" value="Winged helix' DNA-binding domain"/>
    <property type="match status" value="1"/>
</dbReference>
<dbReference type="InterPro" id="IPR050389">
    <property type="entry name" value="LysR-type_TF"/>
</dbReference>
<dbReference type="PANTHER" id="PTHR30118:SF15">
    <property type="entry name" value="TRANSCRIPTIONAL REGULATORY PROTEIN"/>
    <property type="match status" value="1"/>
</dbReference>
<organism evidence="6 7">
    <name type="scientific">Moraxella nonliquefaciens</name>
    <dbReference type="NCBI Taxonomy" id="478"/>
    <lineage>
        <taxon>Bacteria</taxon>
        <taxon>Pseudomonadati</taxon>
        <taxon>Pseudomonadota</taxon>
        <taxon>Gammaproteobacteria</taxon>
        <taxon>Moraxellales</taxon>
        <taxon>Moraxellaceae</taxon>
        <taxon>Moraxella</taxon>
    </lineage>
</organism>
<comment type="similarity">
    <text evidence="1">Belongs to the LysR transcriptional regulatory family.</text>
</comment>
<dbReference type="PANTHER" id="PTHR30118">
    <property type="entry name" value="HTH-TYPE TRANSCRIPTIONAL REGULATOR LEUO-RELATED"/>
    <property type="match status" value="1"/>
</dbReference>
<keyword evidence="3" id="KW-0238">DNA-binding</keyword>
<evidence type="ECO:0000256" key="3">
    <source>
        <dbReference type="ARBA" id="ARBA00023125"/>
    </source>
</evidence>
<evidence type="ECO:0000259" key="5">
    <source>
        <dbReference type="PROSITE" id="PS50931"/>
    </source>
</evidence>
<dbReference type="PROSITE" id="PS50931">
    <property type="entry name" value="HTH_LYSR"/>
    <property type="match status" value="1"/>
</dbReference>
<evidence type="ECO:0000256" key="4">
    <source>
        <dbReference type="ARBA" id="ARBA00023163"/>
    </source>
</evidence>
<accession>A0A1B8PLM0</accession>
<comment type="caution">
    <text evidence="6">The sequence shown here is derived from an EMBL/GenBank/DDBJ whole genome shotgun (WGS) entry which is preliminary data.</text>
</comment>
<dbReference type="AlphaFoldDB" id="A0A1B8PLM0"/>
<dbReference type="Gene3D" id="1.10.10.10">
    <property type="entry name" value="Winged helix-like DNA-binding domain superfamily/Winged helix DNA-binding domain"/>
    <property type="match status" value="1"/>
</dbReference>
<dbReference type="GO" id="GO:0003677">
    <property type="term" value="F:DNA binding"/>
    <property type="evidence" value="ECO:0007669"/>
    <property type="project" value="UniProtKB-KW"/>
</dbReference>
<dbReference type="Gene3D" id="3.40.190.10">
    <property type="entry name" value="Periplasmic binding protein-like II"/>
    <property type="match status" value="2"/>
</dbReference>
<name>A0A1B8PLM0_MORNO</name>
<sequence length="305" mass="34458">MTDIRTLDLNLLKAFVVLLDECNVSRSAQRLSITQPAMSGILNRLRESFNDPLFVRVQHGMQPTDRAIELGHVARRVLEEISGMLAPPKLEPANLSMTLRIGAMDYVQQIIALPLILRLRRLAPNVKVALLPVQGQNIKTLFDKNAIDLALVGQHHISDDMPQMRLYEEHYVCVMSKMHPMANTALTLDEFCKLPFAMLSYNGGEFRGATDIALQKLGRKRKVMVSVDHISLLPQLLNDSDLVAVLPKHLAQRLPNVRLQNPPIAIDGFTIMMTWHERTEHDMAHRWLRSIVLDVMKSDKGVSQS</sequence>
<dbReference type="GO" id="GO:0003700">
    <property type="term" value="F:DNA-binding transcription factor activity"/>
    <property type="evidence" value="ECO:0007669"/>
    <property type="project" value="InterPro"/>
</dbReference>
<dbReference type="InterPro" id="IPR036390">
    <property type="entry name" value="WH_DNA-bd_sf"/>
</dbReference>
<dbReference type="Proteomes" id="UP000092671">
    <property type="component" value="Unassembled WGS sequence"/>
</dbReference>